<evidence type="ECO:0000313" key="3">
    <source>
        <dbReference type="Proteomes" id="UP000184603"/>
    </source>
</evidence>
<feature type="domain" description="ACT" evidence="1">
    <location>
        <begin position="6"/>
        <end position="79"/>
    </location>
</feature>
<dbReference type="GO" id="GO:0006355">
    <property type="term" value="P:regulation of DNA-templated transcription"/>
    <property type="evidence" value="ECO:0007669"/>
    <property type="project" value="InterPro"/>
</dbReference>
<dbReference type="Gene3D" id="3.30.70.260">
    <property type="match status" value="2"/>
</dbReference>
<feature type="domain" description="ACT" evidence="1">
    <location>
        <begin position="95"/>
        <end position="174"/>
    </location>
</feature>
<dbReference type="STRING" id="1121416.SAMN02745220_01733"/>
<proteinExistence type="predicted"/>
<reference evidence="2 3" key="1">
    <citation type="submission" date="2016-12" db="EMBL/GenBank/DDBJ databases">
        <authorList>
            <person name="Song W.-J."/>
            <person name="Kurnit D.M."/>
        </authorList>
    </citation>
    <scope>NUCLEOTIDE SEQUENCE [LARGE SCALE GENOMIC DNA]</scope>
    <source>
        <strain evidence="2 3">DSM 18488</strain>
    </source>
</reference>
<dbReference type="PANTHER" id="PTHR34875:SF6">
    <property type="entry name" value="UPF0237 PROTEIN MJ1558"/>
    <property type="match status" value="1"/>
</dbReference>
<keyword evidence="3" id="KW-1185">Reference proteome</keyword>
<dbReference type="Proteomes" id="UP000184603">
    <property type="component" value="Unassembled WGS sequence"/>
</dbReference>
<dbReference type="OrthoDB" id="12860at2"/>
<dbReference type="PANTHER" id="PTHR34875">
    <property type="entry name" value="UPF0237 PROTEIN MJ1558"/>
    <property type="match status" value="1"/>
</dbReference>
<dbReference type="InterPro" id="IPR050990">
    <property type="entry name" value="UPF0237/GcvR_regulator"/>
</dbReference>
<dbReference type="InterPro" id="IPR016867">
    <property type="entry name" value="GcvR"/>
</dbReference>
<dbReference type="AlphaFoldDB" id="A0A1M7Y422"/>
<evidence type="ECO:0000259" key="1">
    <source>
        <dbReference type="PROSITE" id="PS51671"/>
    </source>
</evidence>
<evidence type="ECO:0000313" key="2">
    <source>
        <dbReference type="EMBL" id="SHO47018.1"/>
    </source>
</evidence>
<gene>
    <name evidence="2" type="ORF">SAMN02745220_01733</name>
</gene>
<dbReference type="InterPro" id="IPR045865">
    <property type="entry name" value="ACT-like_dom_sf"/>
</dbReference>
<dbReference type="EMBL" id="FRFE01000006">
    <property type="protein sequence ID" value="SHO47018.1"/>
    <property type="molecule type" value="Genomic_DNA"/>
</dbReference>
<dbReference type="PIRSF" id="PIRSF028103">
    <property type="entry name" value="GcvR"/>
    <property type="match status" value="1"/>
</dbReference>
<sequence>MSYRFVMTAFGKDRVGFVADVTRLLYENDCNLEDTSMNLLMDEFTISLLFSSSNESVQDQLVRECRRLEMEKGISAFIRQLPGMEPPSQNGRTCTLHIEGLDQSGIVFKTSKFLAERQLNILHLNSISKPSPQSGAPMYNMDIHIQVPEGISLPQLEDELGRVADELQVDISLSR</sequence>
<dbReference type="InterPro" id="IPR002912">
    <property type="entry name" value="ACT_dom"/>
</dbReference>
<dbReference type="PROSITE" id="PS51671">
    <property type="entry name" value="ACT"/>
    <property type="match status" value="2"/>
</dbReference>
<name>A0A1M7Y422_9BACT</name>
<accession>A0A1M7Y422</accession>
<dbReference type="CDD" id="cd04869">
    <property type="entry name" value="ACT_GcvR_2"/>
    <property type="match status" value="1"/>
</dbReference>
<dbReference type="SUPFAM" id="SSF55021">
    <property type="entry name" value="ACT-like"/>
    <property type="match status" value="2"/>
</dbReference>
<protein>
    <submittedName>
        <fullName evidence="2">Glycine cleavage system transcriptional repressor</fullName>
    </submittedName>
</protein>
<organism evidence="2 3">
    <name type="scientific">Desulfopila aestuarii DSM 18488</name>
    <dbReference type="NCBI Taxonomy" id="1121416"/>
    <lineage>
        <taxon>Bacteria</taxon>
        <taxon>Pseudomonadati</taxon>
        <taxon>Thermodesulfobacteriota</taxon>
        <taxon>Desulfobulbia</taxon>
        <taxon>Desulfobulbales</taxon>
        <taxon>Desulfocapsaceae</taxon>
        <taxon>Desulfopila</taxon>
    </lineage>
</organism>
<dbReference type="Pfam" id="PF13740">
    <property type="entry name" value="ACT_6"/>
    <property type="match status" value="1"/>
</dbReference>
<dbReference type="RefSeq" id="WP_073613039.1">
    <property type="nucleotide sequence ID" value="NZ_FRFE01000006.1"/>
</dbReference>